<evidence type="ECO:0000313" key="2">
    <source>
        <dbReference type="EMBL" id="WNR43323.1"/>
    </source>
</evidence>
<proteinExistence type="predicted"/>
<evidence type="ECO:0000259" key="1">
    <source>
        <dbReference type="Pfam" id="PF01345"/>
    </source>
</evidence>
<dbReference type="NCBIfam" id="TIGR01451">
    <property type="entry name" value="B_ant_repeat"/>
    <property type="match status" value="4"/>
</dbReference>
<dbReference type="KEGG" id="proo:MJB10_19720"/>
<dbReference type="Proteomes" id="UP001304650">
    <property type="component" value="Chromosome"/>
</dbReference>
<feature type="domain" description="DUF11" evidence="1">
    <location>
        <begin position="43"/>
        <end position="142"/>
    </location>
</feature>
<sequence>MTDESHSTKHLINQSIVRFSSGSSTSHSFSNIVDTPLVGPIITILKTVNALQAEIGQVITYTVLVANKGNLDAQVTLYDTMPEGTSFIPNSVIVDSIPLPMASPEKGIPLGLLKVCQSLDVTFQVIVVEEPACQQLKNQATAAYYFHTPSGREVTGSSKSNTVIIPFKETKVYLVKQANTTATYVGDTITFISTIKNKEGYAIHHAIFTDVMPEGTAFVAGSVKIDQISHPYANPVDGIHLGNLPAHSDICIQFQAFITAVPPEGCIVNRSHLTYVKGDHKGKIVSNAVSLDVFDPCLTVVESVLQHRATLGDTLTYLIQITNHGNIATDVWLSHFIPEGTSYVVNSLVINGVPFGQPILPPSVPLGNLQSHQTWHVTFQVTVNSFAISPDQKGLTSQSTIQFTFRLSDDRIVSNRILSNTVHVELLRPIMDIQLSAASTHADPGTVIHYHMQVTNTGNLAADHVSLLDWISPLNVLQPGTLFVGGVQVQYVDVNQPLPIGRVAPGATVIIVYQAIIRHHQNARRLTLRVAAKYDFHVNEPVHSGTVLSNVIVIRIEHPDE</sequence>
<dbReference type="InterPro" id="IPR047589">
    <property type="entry name" value="DUF11_rpt"/>
</dbReference>
<dbReference type="Pfam" id="PF01345">
    <property type="entry name" value="DUF11"/>
    <property type="match status" value="1"/>
</dbReference>
<dbReference type="Gene3D" id="2.60.40.740">
    <property type="match status" value="2"/>
</dbReference>
<gene>
    <name evidence="2" type="ORF">MJB10_19720</name>
</gene>
<dbReference type="RefSeq" id="WP_314797483.1">
    <property type="nucleotide sequence ID" value="NZ_CP130319.1"/>
</dbReference>
<reference evidence="2" key="1">
    <citation type="submission" date="2022-02" db="EMBL/GenBank/DDBJ databases">
        <title>Paenibacillus sp. MBLB1832 Whole Genome Shotgun Sequencing.</title>
        <authorList>
            <person name="Hwang C.Y."/>
            <person name="Cho E.-S."/>
            <person name="Seo M.-J."/>
        </authorList>
    </citation>
    <scope>NUCLEOTIDE SEQUENCE</scope>
    <source>
        <strain evidence="2">MBLB1832</strain>
    </source>
</reference>
<accession>A0AA96RHG8</accession>
<protein>
    <submittedName>
        <fullName evidence="2">DUF11 domain-containing protein</fullName>
    </submittedName>
</protein>
<dbReference type="PANTHER" id="PTHR34819">
    <property type="entry name" value="LARGE CYSTEINE-RICH PERIPLASMIC PROTEIN OMCB"/>
    <property type="match status" value="1"/>
</dbReference>
<dbReference type="InterPro" id="IPR001434">
    <property type="entry name" value="OmcB-like_DUF11"/>
</dbReference>
<organism evidence="2 3">
    <name type="scientific">Paenibacillus roseopurpureus</name>
    <dbReference type="NCBI Taxonomy" id="2918901"/>
    <lineage>
        <taxon>Bacteria</taxon>
        <taxon>Bacillati</taxon>
        <taxon>Bacillota</taxon>
        <taxon>Bacilli</taxon>
        <taxon>Bacillales</taxon>
        <taxon>Paenibacillaceae</taxon>
        <taxon>Paenibacillus</taxon>
    </lineage>
</organism>
<dbReference type="AlphaFoldDB" id="A0AA96RHG8"/>
<keyword evidence="3" id="KW-1185">Reference proteome</keyword>
<name>A0AA96RHG8_9BACL</name>
<dbReference type="EMBL" id="CP130319">
    <property type="protein sequence ID" value="WNR43323.1"/>
    <property type="molecule type" value="Genomic_DNA"/>
</dbReference>
<evidence type="ECO:0000313" key="3">
    <source>
        <dbReference type="Proteomes" id="UP001304650"/>
    </source>
</evidence>
<dbReference type="PANTHER" id="PTHR34819:SF3">
    <property type="entry name" value="CELL SURFACE PROTEIN"/>
    <property type="match status" value="1"/>
</dbReference>
<dbReference type="InterPro" id="IPR051172">
    <property type="entry name" value="Chlamydia_OmcB"/>
</dbReference>